<evidence type="ECO:0000313" key="2">
    <source>
        <dbReference type="Proteomes" id="UP001064048"/>
    </source>
</evidence>
<sequence>MDNHKNNLINQNGGDVVRHPSRLVLRGGEKRPTESRFATLNVRGGMDGKVDEVCQMMDERCIDILCVNETKRKGCDSTVHGPYTAYWSGVPQTSRGCQGVGVILSSRIVECVMEHECPSPRILWIRLKVGLTRLFILGVYAPTDLRGGGSLKAQQEREEFWDSMREVLNKCGENERIVMLGDFNGWVGVKRDGYEGVLGTYGDERVNDNGRSLLEVCLEWNLCVTNTMFDHKKIHLYTREEGESRSMIDFVIVDERLRKKVLDTRAYRGVGLDTDHFLVIARMRGLFKRWRHRGAEPTSVLDRVKVENLQEKERKDEYVEKLKESFKGIEEIGVIEDFWETFKKGVVNVAIEVCGVAKRRKGRKNYNVWMDKDVQRAVQEKKKAWLDWLATKANQKVQKATDDEIKEARTKYKRLKSAAKEVVSRKKEERKDDFDRRLTEDFKSNIKFFWKSIKTARGKTSTSELSTIRSQDGNIIKGEDCVLKRWKEYFESLFEREEVQVQHSAPSMETNINVDESEISMDEIVKALKSMRLGQQTLRNTIEDLPDEVLEFILGFLPPYKDLQNCKTVCKRWYNCAENVLRKTSMRLVKAVGEFNILWKKIAATDLLPTITRRFSHAACVLDNNMYIFGGCTTNATSFNDLWRFDLSKRQWVRPLATGTYPVPKAYTSMVSYKDCLIVFGGWTYPSLSQYYQNVTMFNDIHFYCVRTNKWILVNATNSPPPMAGHSACIKDNEMVVFGGLVMSAAQNYQIQCSNEIWVLDLISLNWTKQPTTKPRPSPRYAQSLVPLDSDKAMLLGGVQTLHNRFVYSDCWILTMKGPTWTWKELAVKNKEWASANIWCNPACRVGDKIVSLSRTRHGWNCAKPLVTSAVRLSALSRPEGAPVSVRVEQSLQRPLDRDQNINGRRGVFPRQALNSARQQQINQNNEPVAGPSNDHGAIPVLNENANSDGNSSIAGPSSDSKQSITMKIVRQLQEANKYRMAAFACDNSLNVALPENDLINQRQIAHLENRREEEPPVDNPIQRQQPAVKKIKRNTLTMHVLDISTVLDGNSFNYVSWLCPRLGETTGAPEELVMYSLVRGNGELIMFGGVHNDISILNYSQHQIVVRSGRSPDGEIDNWDQNDLEYADTDVLEKRRQQLQRELELQLKMDSSKDMRKEKKKPVSSSSSSRSSSSSSVSSSSETRRKAKKGKLKRNSSSSSEGDVPSKKKFVKNDAKRDKSETKKTNVKKDDRLLKKTDVAKKKPLTKAALGKKSLSPGKKSGGTPPISSKSISKAVPKHGKSPVKRDKKSASPHSVKDRDKERDRKDKDRDKERDKEREKERDRTRGRSRSPRKARSRSPRPHTSHPKDLRRKESSERSRPVSPKKQVRREGSTERHRKRSGSKDRDRGRDHKDRSLERRKEKHDDKDRHDRKDRGRERNKEGSKRDDSKRRGRDRGLGSRGPDKGLEKPNKPMERLLPRPEERLAALAAISNRALETDKNSPSSKDRQDTHSERGGRKPDRMERDRSIKRDRIGSLDREPGDYEMGMERNYDRGHGVDQYERMEDRYDDGPRDDDRSPGYGRDRHYDAGYDMAGPSRGYPEDDERLYAERMGDHRGVDMGYDDRRPHRDHSWEGRSGSLDRERNYMQPHKDWDNEDYRAAGDWSRERHWPLHDPQMNEWGDKDADVDGWHRRGHPGPHRGRMHDDYNRGIRMDMREGNKRRPPRNEPEAAAKEPAPAAQSAQPAAAPPPRTDADMLDQSMDEDSQVAQTTEESTKLEGSEKESTQDTSGAGEDKESHGAKNDEDVTDLDFEEISDGELEEERTRAGLGDALGVDWASLVADVHRRERTAPTGGARDRWKPERVLARLGLSIHMAGKNTVQEIMHKNAESLQAEQVTNVEPRSELAANIQNGKHDIDDKPAVVTDVNTLHPVAAMQVAVEKRKRQRAVLFGSGCEITRALSARRDLALRRYLCHLPAAERTGQSRVAPQPSLFHAARALLMQAPVSG</sequence>
<proteinExistence type="predicted"/>
<gene>
    <name evidence="1" type="ORF">MSG28_002392</name>
</gene>
<accession>A0ACC0JVI9</accession>
<dbReference type="EMBL" id="CM046103">
    <property type="protein sequence ID" value="KAI8428133.1"/>
    <property type="molecule type" value="Genomic_DNA"/>
</dbReference>
<evidence type="ECO:0000313" key="1">
    <source>
        <dbReference type="EMBL" id="KAI8428133.1"/>
    </source>
</evidence>
<name>A0ACC0JVI9_CHOFU</name>
<dbReference type="Proteomes" id="UP001064048">
    <property type="component" value="Chromosome 3"/>
</dbReference>
<keyword evidence="2" id="KW-1185">Reference proteome</keyword>
<organism evidence="1 2">
    <name type="scientific">Choristoneura fumiferana</name>
    <name type="common">Spruce budworm moth</name>
    <name type="synonym">Archips fumiferana</name>
    <dbReference type="NCBI Taxonomy" id="7141"/>
    <lineage>
        <taxon>Eukaryota</taxon>
        <taxon>Metazoa</taxon>
        <taxon>Ecdysozoa</taxon>
        <taxon>Arthropoda</taxon>
        <taxon>Hexapoda</taxon>
        <taxon>Insecta</taxon>
        <taxon>Pterygota</taxon>
        <taxon>Neoptera</taxon>
        <taxon>Endopterygota</taxon>
        <taxon>Lepidoptera</taxon>
        <taxon>Glossata</taxon>
        <taxon>Ditrysia</taxon>
        <taxon>Tortricoidea</taxon>
        <taxon>Tortricidae</taxon>
        <taxon>Tortricinae</taxon>
        <taxon>Choristoneura</taxon>
    </lineage>
</organism>
<comment type="caution">
    <text evidence="1">The sequence shown here is derived from an EMBL/GenBank/DDBJ whole genome shotgun (WGS) entry which is preliminary data.</text>
</comment>
<reference evidence="1 2" key="1">
    <citation type="journal article" date="2022" name="Genome Biol. Evol.">
        <title>The Spruce Budworm Genome: Reconstructing the Evolutionary History of Antifreeze Proteins.</title>
        <authorList>
            <person name="Beliveau C."/>
            <person name="Gagne P."/>
            <person name="Picq S."/>
            <person name="Vernygora O."/>
            <person name="Keeling C.I."/>
            <person name="Pinkney K."/>
            <person name="Doucet D."/>
            <person name="Wen F."/>
            <person name="Johnston J.S."/>
            <person name="Maaroufi H."/>
            <person name="Boyle B."/>
            <person name="Laroche J."/>
            <person name="Dewar K."/>
            <person name="Juretic N."/>
            <person name="Blackburn G."/>
            <person name="Nisole A."/>
            <person name="Brunet B."/>
            <person name="Brandao M."/>
            <person name="Lumley L."/>
            <person name="Duan J."/>
            <person name="Quan G."/>
            <person name="Lucarotti C.J."/>
            <person name="Roe A.D."/>
            <person name="Sperling F.A.H."/>
            <person name="Levesque R.C."/>
            <person name="Cusson M."/>
        </authorList>
    </citation>
    <scope>NUCLEOTIDE SEQUENCE [LARGE SCALE GENOMIC DNA]</scope>
    <source>
        <strain evidence="1">Glfc:IPQL:Cfum</strain>
    </source>
</reference>
<protein>
    <submittedName>
        <fullName evidence="1">Uncharacterized protein</fullName>
    </submittedName>
</protein>